<evidence type="ECO:0000259" key="8">
    <source>
        <dbReference type="PROSITE" id="PS50192"/>
    </source>
</evidence>
<keyword evidence="10" id="KW-1185">Reference proteome</keyword>
<dbReference type="AlphaFoldDB" id="V4LAP4"/>
<evidence type="ECO:0000256" key="7">
    <source>
        <dbReference type="SAM" id="MobiDB-lite"/>
    </source>
</evidence>
<comment type="subcellular location">
    <subcellularLocation>
        <location evidence="1">Membrane</location>
    </subcellularLocation>
</comment>
<dbReference type="Gramene" id="ESQ40723">
    <property type="protein sequence ID" value="ESQ40723"/>
    <property type="gene ID" value="EUTSA_v10014162mg"/>
</dbReference>
<feature type="compositionally biased region" description="Polar residues" evidence="7">
    <location>
        <begin position="21"/>
        <end position="30"/>
    </location>
</feature>
<evidence type="ECO:0000313" key="10">
    <source>
        <dbReference type="Proteomes" id="UP000030689"/>
    </source>
</evidence>
<dbReference type="SMART" id="SM00397">
    <property type="entry name" value="t_SNARE"/>
    <property type="match status" value="2"/>
</dbReference>
<dbReference type="eggNOG" id="KOG3065">
    <property type="taxonomic scope" value="Eukaryota"/>
</dbReference>
<dbReference type="PROSITE" id="PS50192">
    <property type="entry name" value="T_SNARE"/>
    <property type="match status" value="1"/>
</dbReference>
<evidence type="ECO:0000256" key="4">
    <source>
        <dbReference type="ARBA" id="ARBA00022927"/>
    </source>
</evidence>
<dbReference type="OMA" id="INADMHE"/>
<dbReference type="CDD" id="cd15841">
    <property type="entry name" value="SNARE_Qc"/>
    <property type="match status" value="1"/>
</dbReference>
<evidence type="ECO:0000313" key="9">
    <source>
        <dbReference type="EMBL" id="ESQ40724.1"/>
    </source>
</evidence>
<protein>
    <recommendedName>
        <fullName evidence="8">t-SNARE coiled-coil homology domain-containing protein</fullName>
    </recommendedName>
</protein>
<dbReference type="PANTHER" id="PTHR19305:SF24">
    <property type="entry name" value="SNAP25 HOMOLOGOUS PROTEIN SNAP29"/>
    <property type="match status" value="1"/>
</dbReference>
<dbReference type="GO" id="GO:0005886">
    <property type="term" value="C:plasma membrane"/>
    <property type="evidence" value="ECO:0007669"/>
    <property type="project" value="TreeGrafter"/>
</dbReference>
<evidence type="ECO:0000256" key="5">
    <source>
        <dbReference type="ARBA" id="ARBA00023136"/>
    </source>
</evidence>
<feature type="region of interest" description="Disordered" evidence="7">
    <location>
        <begin position="1"/>
        <end position="103"/>
    </location>
</feature>
<accession>V4LAP4</accession>
<evidence type="ECO:0000256" key="2">
    <source>
        <dbReference type="ARBA" id="ARBA00009480"/>
    </source>
</evidence>
<keyword evidence="3" id="KW-0813">Transport</keyword>
<sequence>MFGLKKPRERLYKHKPADSGFHSSSKSNPFDSDDELDDDKYTLKPSNRISPEPSVAAKNLSLNPFDGDDDDDHEAKKRFTSSSKQLLTSDAKSRYRNGFRDSGGVENQTVQELESYAVYKSEETTKTVQGCLKVAQGIRSDATRTLVMLNEQGEKITRTHQKAVDIDHDLSRGEKLLGSLGGIFSRTWKPKKTRSIAGPVITRGESPKRRVNHLETREKLGLNHLPKPKSRTREPLPESADAYQKLEMEKAKQDEGLSDLSDLLGELKNMALDMGTEIERQNNGLDHLQDDVEELNFRVKQSNQRARRLLRK</sequence>
<dbReference type="InterPro" id="IPR044766">
    <property type="entry name" value="NPSN/SNAP25-like_N_SNARE"/>
</dbReference>
<dbReference type="PANTHER" id="PTHR19305">
    <property type="entry name" value="SYNAPTOSOMAL ASSOCIATED PROTEIN"/>
    <property type="match status" value="1"/>
</dbReference>
<dbReference type="SUPFAM" id="SSF58038">
    <property type="entry name" value="SNARE fusion complex"/>
    <property type="match status" value="2"/>
</dbReference>
<proteinExistence type="inferred from homology"/>
<evidence type="ECO:0000256" key="1">
    <source>
        <dbReference type="ARBA" id="ARBA00004370"/>
    </source>
</evidence>
<feature type="compositionally biased region" description="Basic residues" evidence="7">
    <location>
        <begin position="1"/>
        <end position="14"/>
    </location>
</feature>
<keyword evidence="6" id="KW-0175">Coiled coil</keyword>
<keyword evidence="4" id="KW-0653">Protein transport</keyword>
<dbReference type="GO" id="GO:0016192">
    <property type="term" value="P:vesicle-mediated transport"/>
    <property type="evidence" value="ECO:0007669"/>
    <property type="project" value="UniProtKB-ARBA"/>
</dbReference>
<dbReference type="GO" id="GO:0005484">
    <property type="term" value="F:SNAP receptor activity"/>
    <property type="evidence" value="ECO:0007669"/>
    <property type="project" value="InterPro"/>
</dbReference>
<dbReference type="FunFam" id="1.20.5.110:FF:000040">
    <property type="entry name" value="SNAP25 homologous protein SNAP33"/>
    <property type="match status" value="1"/>
</dbReference>
<feature type="domain" description="T-SNARE coiled-coil homology" evidence="8">
    <location>
        <begin position="247"/>
        <end position="309"/>
    </location>
</feature>
<dbReference type="STRING" id="72664.V4LAP4"/>
<feature type="coiled-coil region" evidence="6">
    <location>
        <begin position="278"/>
        <end position="312"/>
    </location>
</feature>
<dbReference type="EMBL" id="KI517464">
    <property type="protein sequence ID" value="ESQ40723.1"/>
    <property type="molecule type" value="Genomic_DNA"/>
</dbReference>
<dbReference type="InterPro" id="IPR000727">
    <property type="entry name" value="T_SNARE_dom"/>
</dbReference>
<evidence type="ECO:0000256" key="3">
    <source>
        <dbReference type="ARBA" id="ARBA00022448"/>
    </source>
</evidence>
<gene>
    <name evidence="9" type="ORF">EUTSA_v10014162mg</name>
</gene>
<organism evidence="9 10">
    <name type="scientific">Eutrema salsugineum</name>
    <name type="common">Saltwater cress</name>
    <name type="synonym">Sisymbrium salsugineum</name>
    <dbReference type="NCBI Taxonomy" id="72664"/>
    <lineage>
        <taxon>Eukaryota</taxon>
        <taxon>Viridiplantae</taxon>
        <taxon>Streptophyta</taxon>
        <taxon>Embryophyta</taxon>
        <taxon>Tracheophyta</taxon>
        <taxon>Spermatophyta</taxon>
        <taxon>Magnoliopsida</taxon>
        <taxon>eudicotyledons</taxon>
        <taxon>Gunneridae</taxon>
        <taxon>Pentapetalae</taxon>
        <taxon>rosids</taxon>
        <taxon>malvids</taxon>
        <taxon>Brassicales</taxon>
        <taxon>Brassicaceae</taxon>
        <taxon>Eutremeae</taxon>
        <taxon>Eutrema</taxon>
    </lineage>
</organism>
<name>V4LAP4_EUTSA</name>
<dbReference type="KEGG" id="eus:EUTSA_v10014162mg"/>
<dbReference type="CDD" id="cd15861">
    <property type="entry name" value="SNARE_SNAP25N_23N_29N_SEC9N"/>
    <property type="match status" value="1"/>
</dbReference>
<dbReference type="Gramene" id="ESQ40724">
    <property type="protein sequence ID" value="ESQ40724"/>
    <property type="gene ID" value="EUTSA_v10014162mg"/>
</dbReference>
<reference evidence="9 10" key="1">
    <citation type="journal article" date="2013" name="Front. Plant Sci.">
        <title>The Reference Genome of the Halophytic Plant Eutrema salsugineum.</title>
        <authorList>
            <person name="Yang R."/>
            <person name="Jarvis D.E."/>
            <person name="Chen H."/>
            <person name="Beilstein M.A."/>
            <person name="Grimwood J."/>
            <person name="Jenkins J."/>
            <person name="Shu S."/>
            <person name="Prochnik S."/>
            <person name="Xin M."/>
            <person name="Ma C."/>
            <person name="Schmutz J."/>
            <person name="Wing R.A."/>
            <person name="Mitchell-Olds T."/>
            <person name="Schumaker K.S."/>
            <person name="Wang X."/>
        </authorList>
    </citation>
    <scope>NUCLEOTIDE SEQUENCE [LARGE SCALE GENOMIC DNA]</scope>
</reference>
<dbReference type="Proteomes" id="UP000030689">
    <property type="component" value="Unassembled WGS sequence"/>
</dbReference>
<dbReference type="GO" id="GO:0015031">
    <property type="term" value="P:protein transport"/>
    <property type="evidence" value="ECO:0007669"/>
    <property type="project" value="UniProtKB-KW"/>
</dbReference>
<keyword evidence="5" id="KW-0472">Membrane</keyword>
<evidence type="ECO:0000256" key="6">
    <source>
        <dbReference type="SAM" id="Coils"/>
    </source>
</evidence>
<dbReference type="Gene3D" id="1.20.5.110">
    <property type="match status" value="2"/>
</dbReference>
<dbReference type="GO" id="GO:0031201">
    <property type="term" value="C:SNARE complex"/>
    <property type="evidence" value="ECO:0007669"/>
    <property type="project" value="InterPro"/>
</dbReference>
<dbReference type="EMBL" id="KI517464">
    <property type="protein sequence ID" value="ESQ40724.1"/>
    <property type="molecule type" value="Genomic_DNA"/>
</dbReference>
<dbReference type="FunFam" id="1.20.5.110:FF:000031">
    <property type="entry name" value="SNAP25 homologous protein SNAP33"/>
    <property type="match status" value="1"/>
</dbReference>
<feature type="compositionally biased region" description="Polar residues" evidence="7">
    <location>
        <begin position="80"/>
        <end position="90"/>
    </location>
</feature>
<dbReference type="OrthoDB" id="19261at2759"/>
<comment type="similarity">
    <text evidence="2">Belongs to the SNAP-25 family.</text>
</comment>